<sequence length="969" mass="107854">MAADQRKRRLNSSTFVGCSFREQREQFHSKRKKSGPPRDDLNVRYNISLEWDDKNKSVVAKKEQIGILRRDLVPFVDAGSHSYESLADIITVPNETFELKDFAGVLSYEVWCSHISDAERNLLTQYLPGGVEPDEAVKELLSGDNFHFGNPFLKWGSSLCSGKLHPDDILMQEQQIKANRNTYFSELHKYHNDMIESLQRWKDTFDKCKDSDEEILHNICKSRKQIEVRMHLHSTVTHDPVDDGVATPDSSSWATSERACSNYNNVHISGDSQGRKVFSDSNVNNLSDSSKVAVMSKKGEKVQKRNIQLGDGAKYMSYIKVSKEQHRRIKRTMKHTSNSIQHRSLNNVLGNLDTLHVQPFEVFEEEERQKLHDYWFQLANKDVPAGFANWTERKSQVKKLVKSVCQELEETLKVQIEDGENDSTINLSSAKLIDSVEPSLSPISSAQEVDTLDITNNELEVQLANEVGYEVMAASVETGEEKTAEDIHDGRTSYHGADSLERDVGSESSDTCSAEEDYDAEKVELINCGLHSDMSVEPRDNIITAKAVDPALILSDYSGNTNHMDMDIPASVTQGNRCDSSDEVWSAVGVPGSFYHPHPAGLGHQYSSSGDFSLDQTQAMSGGQVGQGQGTRRELLDGQLDDLSVYGSFTNNQQQGALQEKNDGKKQQLHHRQPENSSFFGGFPSQDRSESLESLFKVHGGGLPYHPQEQKRMGLEFHEPDNLMLENGHLILSDFKDQVDLPLPPEMRQKRVNDMYGENNIQNCEYHPSDGRYSITKQQLPPPVDVGENWGVGSVRGLVVPSESHLNDGGGLLSHQSWYTGENRGRVGGWSGMESGGGFSRSSSVGYQNNLDQSLFSVLSECSGMRCVMTGPVPAASTPNPSSLPYGSMGNATERVLQTSEVYTGGGATLMSSGDNILQHSSIDHSPLVYLSRHEVSVGVVAGRRNNNNLDWVSVAHHQNSGYLRSWNQ</sequence>
<gene>
    <name evidence="5" type="ORF">OLC1_LOCUS18985</name>
</gene>
<dbReference type="EMBL" id="OX459123">
    <property type="protein sequence ID" value="CAI9111644.1"/>
    <property type="molecule type" value="Genomic_DNA"/>
</dbReference>
<name>A0AAV1DY04_OLDCO</name>
<protein>
    <submittedName>
        <fullName evidence="5">OLC1v1011927C1</fullName>
    </submittedName>
</protein>
<comment type="subcellular location">
    <subcellularLocation>
        <location evidence="1">Nucleus</location>
    </subcellularLocation>
</comment>
<feature type="region of interest" description="Disordered" evidence="3">
    <location>
        <begin position="477"/>
        <end position="513"/>
    </location>
</feature>
<accession>A0AAV1DY04</accession>
<feature type="region of interest" description="Disordered" evidence="3">
    <location>
        <begin position="655"/>
        <end position="687"/>
    </location>
</feature>
<dbReference type="Proteomes" id="UP001161247">
    <property type="component" value="Chromosome 6"/>
</dbReference>
<organism evidence="5 6">
    <name type="scientific">Oldenlandia corymbosa var. corymbosa</name>
    <dbReference type="NCBI Taxonomy" id="529605"/>
    <lineage>
        <taxon>Eukaryota</taxon>
        <taxon>Viridiplantae</taxon>
        <taxon>Streptophyta</taxon>
        <taxon>Embryophyta</taxon>
        <taxon>Tracheophyta</taxon>
        <taxon>Spermatophyta</taxon>
        <taxon>Magnoliopsida</taxon>
        <taxon>eudicotyledons</taxon>
        <taxon>Gunneridae</taxon>
        <taxon>Pentapetalae</taxon>
        <taxon>asterids</taxon>
        <taxon>lamiids</taxon>
        <taxon>Gentianales</taxon>
        <taxon>Rubiaceae</taxon>
        <taxon>Rubioideae</taxon>
        <taxon>Spermacoceae</taxon>
        <taxon>Hedyotis-Oldenlandia complex</taxon>
        <taxon>Oldenlandia</taxon>
    </lineage>
</organism>
<evidence type="ECO:0000259" key="4">
    <source>
        <dbReference type="PROSITE" id="PS51916"/>
    </source>
</evidence>
<evidence type="ECO:0000256" key="2">
    <source>
        <dbReference type="ARBA" id="ARBA00023242"/>
    </source>
</evidence>
<dbReference type="InterPro" id="IPR024867">
    <property type="entry name" value="NFRKB"/>
</dbReference>
<dbReference type="PANTHER" id="PTHR13052">
    <property type="entry name" value="NFRKB-RELATED"/>
    <property type="match status" value="1"/>
</dbReference>
<evidence type="ECO:0000256" key="1">
    <source>
        <dbReference type="ARBA" id="ARBA00004123"/>
    </source>
</evidence>
<reference evidence="5" key="1">
    <citation type="submission" date="2023-03" db="EMBL/GenBank/DDBJ databases">
        <authorList>
            <person name="Julca I."/>
        </authorList>
    </citation>
    <scope>NUCLEOTIDE SEQUENCE</scope>
</reference>
<dbReference type="PROSITE" id="PS51916">
    <property type="entry name" value="DEUBAD"/>
    <property type="match status" value="1"/>
</dbReference>
<keyword evidence="2" id="KW-0539">Nucleus</keyword>
<feature type="compositionally biased region" description="Basic and acidic residues" evidence="3">
    <location>
        <begin position="479"/>
        <end position="505"/>
    </location>
</feature>
<evidence type="ECO:0000256" key="3">
    <source>
        <dbReference type="SAM" id="MobiDB-lite"/>
    </source>
</evidence>
<proteinExistence type="predicted"/>
<dbReference type="CDD" id="cd21865">
    <property type="entry name" value="DEUBAD_NFRKB"/>
    <property type="match status" value="1"/>
</dbReference>
<feature type="region of interest" description="Disordered" evidence="3">
    <location>
        <begin position="606"/>
        <end position="630"/>
    </location>
</feature>
<dbReference type="AlphaFoldDB" id="A0AAV1DY04"/>
<keyword evidence="6" id="KW-1185">Reference proteome</keyword>
<feature type="compositionally biased region" description="Polar residues" evidence="3">
    <location>
        <begin position="606"/>
        <end position="621"/>
    </location>
</feature>
<dbReference type="InterPro" id="IPR044867">
    <property type="entry name" value="DEUBAD_dom"/>
</dbReference>
<dbReference type="PANTHER" id="PTHR13052:SF2">
    <property type="entry name" value="NUCLEAR FACTOR KAPPA-B-BINDING PROTEIN"/>
    <property type="match status" value="1"/>
</dbReference>
<dbReference type="GO" id="GO:0031011">
    <property type="term" value="C:Ino80 complex"/>
    <property type="evidence" value="ECO:0007669"/>
    <property type="project" value="InterPro"/>
</dbReference>
<feature type="domain" description="DEUBAD" evidence="4">
    <location>
        <begin position="93"/>
        <end position="204"/>
    </location>
</feature>
<evidence type="ECO:0000313" key="6">
    <source>
        <dbReference type="Proteomes" id="UP001161247"/>
    </source>
</evidence>
<evidence type="ECO:0000313" key="5">
    <source>
        <dbReference type="EMBL" id="CAI9111644.1"/>
    </source>
</evidence>